<dbReference type="PANTHER" id="PTHR11943:SF1">
    <property type="entry name" value="GALACTOSE-1-PHOSPHATE URIDYLYLTRANSFERASE"/>
    <property type="match status" value="1"/>
</dbReference>
<dbReference type="InterPro" id="IPR001937">
    <property type="entry name" value="GalP_UDPtransf1"/>
</dbReference>
<keyword evidence="2" id="KW-0808">Transferase</keyword>
<evidence type="ECO:0000313" key="6">
    <source>
        <dbReference type="EMBL" id="KNE88036.1"/>
    </source>
</evidence>
<evidence type="ECO:0000313" key="7">
    <source>
        <dbReference type="Proteomes" id="UP000054564"/>
    </source>
</evidence>
<reference evidence="7" key="1">
    <citation type="submission" date="2014-03" db="EMBL/GenBank/DDBJ databases">
        <title>The Genome Sequence of Puccinia striiformis f. sp. tritici PST-78.</title>
        <authorList>
            <consortium name="The Broad Institute Genome Sequencing Platform"/>
            <person name="Cuomo C."/>
            <person name="Hulbert S."/>
            <person name="Chen X."/>
            <person name="Walker B."/>
            <person name="Young S.K."/>
            <person name="Zeng Q."/>
            <person name="Gargeya S."/>
            <person name="Fitzgerald M."/>
            <person name="Haas B."/>
            <person name="Abouelleil A."/>
            <person name="Alvarado L."/>
            <person name="Arachchi H.M."/>
            <person name="Berlin A.M."/>
            <person name="Chapman S.B."/>
            <person name="Goldberg J."/>
            <person name="Griggs A."/>
            <person name="Gujja S."/>
            <person name="Hansen M."/>
            <person name="Howarth C."/>
            <person name="Imamovic A."/>
            <person name="Larimer J."/>
            <person name="McCowan C."/>
            <person name="Montmayeur A."/>
            <person name="Murphy C."/>
            <person name="Neiman D."/>
            <person name="Pearson M."/>
            <person name="Priest M."/>
            <person name="Roberts A."/>
            <person name="Saif S."/>
            <person name="Shea T."/>
            <person name="Sisk P."/>
            <person name="Sykes S."/>
            <person name="Wortman J."/>
            <person name="Nusbaum C."/>
            <person name="Birren B."/>
        </authorList>
    </citation>
    <scope>NUCLEOTIDE SEQUENCE [LARGE SCALE GENOMIC DNA]</scope>
    <source>
        <strain evidence="7">race PST-78</strain>
    </source>
</reference>
<dbReference type="InterPro" id="IPR036265">
    <property type="entry name" value="HIT-like_sf"/>
</dbReference>
<keyword evidence="3" id="KW-0548">Nucleotidyltransferase</keyword>
<evidence type="ECO:0000256" key="4">
    <source>
        <dbReference type="ARBA" id="ARBA00023277"/>
    </source>
</evidence>
<dbReference type="PANTHER" id="PTHR11943">
    <property type="entry name" value="GALACTOSE-1-PHOSPHATE URIDYLYLTRANSFERASE"/>
    <property type="match status" value="1"/>
</dbReference>
<dbReference type="Pfam" id="PF01087">
    <property type="entry name" value="GalP_UDP_transf"/>
    <property type="match status" value="1"/>
</dbReference>
<feature type="domain" description="Galactose-1-phosphate uridyl transferase N-terminal" evidence="5">
    <location>
        <begin position="1"/>
        <end position="20"/>
    </location>
</feature>
<evidence type="ECO:0000256" key="2">
    <source>
        <dbReference type="ARBA" id="ARBA00022679"/>
    </source>
</evidence>
<accession>A0A0L0UM29</accession>
<sequence>MMGCSNPHPHGQVWALSYIPTIPTTVLESQEDFANSKIGFPLQPDFVMVDPACYYPMLIQS</sequence>
<evidence type="ECO:0000256" key="1">
    <source>
        <dbReference type="ARBA" id="ARBA00016340"/>
    </source>
</evidence>
<dbReference type="EMBL" id="AJIL01003343">
    <property type="protein sequence ID" value="KNE88036.1"/>
    <property type="molecule type" value="Genomic_DNA"/>
</dbReference>
<dbReference type="GO" id="GO:0008270">
    <property type="term" value="F:zinc ion binding"/>
    <property type="evidence" value="ECO:0007669"/>
    <property type="project" value="InterPro"/>
</dbReference>
<dbReference type="GO" id="GO:0033499">
    <property type="term" value="P:galactose catabolic process via UDP-galactose, Leloir pathway"/>
    <property type="evidence" value="ECO:0007669"/>
    <property type="project" value="TreeGrafter"/>
</dbReference>
<name>A0A0L0UM29_9BASI</name>
<gene>
    <name evidence="6" type="ORF">PSTG_18569</name>
</gene>
<organism evidence="6 7">
    <name type="scientific">Puccinia striiformis f. sp. tritici PST-78</name>
    <dbReference type="NCBI Taxonomy" id="1165861"/>
    <lineage>
        <taxon>Eukaryota</taxon>
        <taxon>Fungi</taxon>
        <taxon>Dikarya</taxon>
        <taxon>Basidiomycota</taxon>
        <taxon>Pucciniomycotina</taxon>
        <taxon>Pucciniomycetes</taxon>
        <taxon>Pucciniales</taxon>
        <taxon>Pucciniaceae</taxon>
        <taxon>Puccinia</taxon>
    </lineage>
</organism>
<keyword evidence="4" id="KW-0119">Carbohydrate metabolism</keyword>
<evidence type="ECO:0000259" key="5">
    <source>
        <dbReference type="Pfam" id="PF01087"/>
    </source>
</evidence>
<protein>
    <recommendedName>
        <fullName evidence="1">Galactose-1-phosphate uridylyltransferase</fullName>
    </recommendedName>
</protein>
<dbReference type="Gene3D" id="3.30.428.10">
    <property type="entry name" value="HIT-like"/>
    <property type="match status" value="1"/>
</dbReference>
<dbReference type="GO" id="GO:0008108">
    <property type="term" value="F:UDP-glucose:hexose-1-phosphate uridylyltransferase activity"/>
    <property type="evidence" value="ECO:0007669"/>
    <property type="project" value="InterPro"/>
</dbReference>
<proteinExistence type="predicted"/>
<dbReference type="GO" id="GO:0005737">
    <property type="term" value="C:cytoplasm"/>
    <property type="evidence" value="ECO:0007669"/>
    <property type="project" value="TreeGrafter"/>
</dbReference>
<evidence type="ECO:0000256" key="3">
    <source>
        <dbReference type="ARBA" id="ARBA00022695"/>
    </source>
</evidence>
<dbReference type="InterPro" id="IPR005849">
    <property type="entry name" value="GalP_Utransf_N"/>
</dbReference>
<comment type="caution">
    <text evidence="6">The sequence shown here is derived from an EMBL/GenBank/DDBJ whole genome shotgun (WGS) entry which is preliminary data.</text>
</comment>
<keyword evidence="7" id="KW-1185">Reference proteome</keyword>
<dbReference type="AlphaFoldDB" id="A0A0L0UM29"/>
<dbReference type="SUPFAM" id="SSF54197">
    <property type="entry name" value="HIT-like"/>
    <property type="match status" value="1"/>
</dbReference>
<dbReference type="STRING" id="1165861.A0A0L0UM29"/>
<dbReference type="Proteomes" id="UP000054564">
    <property type="component" value="Unassembled WGS sequence"/>
</dbReference>